<evidence type="ECO:0000256" key="1">
    <source>
        <dbReference type="SAM" id="Phobius"/>
    </source>
</evidence>
<sequence length="152" mass="16860">MQCNTPTASAPIDTLPLLHPRSLHTFLPIHLLIAPNSFTLISSSIILGHLLLLLLPLLLYLLPLLIFCVPSQHHPPPTFNITSPQPFSFLTHVPLTHSCLPQLSPPLTHTTTLFPERSEGTMVLSRLSASRFMLSEARYSVMKLGVPLSRFL</sequence>
<keyword evidence="3" id="KW-1185">Reference proteome</keyword>
<evidence type="ECO:0000313" key="2">
    <source>
        <dbReference type="EMBL" id="MPC47371.1"/>
    </source>
</evidence>
<comment type="caution">
    <text evidence="2">The sequence shown here is derived from an EMBL/GenBank/DDBJ whole genome shotgun (WGS) entry which is preliminary data.</text>
</comment>
<organism evidence="2 3">
    <name type="scientific">Portunus trituberculatus</name>
    <name type="common">Swimming crab</name>
    <name type="synonym">Neptunus trituberculatus</name>
    <dbReference type="NCBI Taxonomy" id="210409"/>
    <lineage>
        <taxon>Eukaryota</taxon>
        <taxon>Metazoa</taxon>
        <taxon>Ecdysozoa</taxon>
        <taxon>Arthropoda</taxon>
        <taxon>Crustacea</taxon>
        <taxon>Multicrustacea</taxon>
        <taxon>Malacostraca</taxon>
        <taxon>Eumalacostraca</taxon>
        <taxon>Eucarida</taxon>
        <taxon>Decapoda</taxon>
        <taxon>Pleocyemata</taxon>
        <taxon>Brachyura</taxon>
        <taxon>Eubrachyura</taxon>
        <taxon>Portunoidea</taxon>
        <taxon>Portunidae</taxon>
        <taxon>Portuninae</taxon>
        <taxon>Portunus</taxon>
    </lineage>
</organism>
<name>A0A5B7FJ60_PORTR</name>
<dbReference type="EMBL" id="VSRR010007703">
    <property type="protein sequence ID" value="MPC47371.1"/>
    <property type="molecule type" value="Genomic_DNA"/>
</dbReference>
<accession>A0A5B7FJ60</accession>
<evidence type="ECO:0000313" key="3">
    <source>
        <dbReference type="Proteomes" id="UP000324222"/>
    </source>
</evidence>
<reference evidence="2 3" key="1">
    <citation type="submission" date="2019-05" db="EMBL/GenBank/DDBJ databases">
        <title>Another draft genome of Portunus trituberculatus and its Hox gene families provides insights of decapod evolution.</title>
        <authorList>
            <person name="Jeong J.-H."/>
            <person name="Song I."/>
            <person name="Kim S."/>
            <person name="Choi T."/>
            <person name="Kim D."/>
            <person name="Ryu S."/>
            <person name="Kim W."/>
        </authorList>
    </citation>
    <scope>NUCLEOTIDE SEQUENCE [LARGE SCALE GENOMIC DNA]</scope>
    <source>
        <tissue evidence="2">Muscle</tissue>
    </source>
</reference>
<proteinExistence type="predicted"/>
<gene>
    <name evidence="2" type="ORF">E2C01_041115</name>
</gene>
<keyword evidence="1" id="KW-1133">Transmembrane helix</keyword>
<dbReference type="Proteomes" id="UP000324222">
    <property type="component" value="Unassembled WGS sequence"/>
</dbReference>
<protein>
    <submittedName>
        <fullName evidence="2">Uncharacterized protein</fullName>
    </submittedName>
</protein>
<keyword evidence="1" id="KW-0812">Transmembrane</keyword>
<feature type="transmembrane region" description="Helical" evidence="1">
    <location>
        <begin position="45"/>
        <end position="69"/>
    </location>
</feature>
<dbReference type="AlphaFoldDB" id="A0A5B7FJ60"/>
<keyword evidence="1" id="KW-0472">Membrane</keyword>